<dbReference type="RefSeq" id="XP_022494198.1">
    <property type="nucleotide sequence ID" value="XM_022649832.1"/>
</dbReference>
<dbReference type="GeneID" id="34594964"/>
<feature type="region of interest" description="Disordered" evidence="1">
    <location>
        <begin position="1"/>
        <end position="31"/>
    </location>
</feature>
<protein>
    <submittedName>
        <fullName evidence="2">Telomere maintenance protein SDE2</fullName>
    </submittedName>
</protein>
<feature type="region of interest" description="Disordered" evidence="1">
    <location>
        <begin position="59"/>
        <end position="94"/>
    </location>
</feature>
<dbReference type="EMBL" id="LVCJ01000168">
    <property type="protein sequence ID" value="OAL19732.1"/>
    <property type="molecule type" value="Genomic_DNA"/>
</dbReference>
<keyword evidence="3" id="KW-1185">Reference proteome</keyword>
<sequence>MGVNAVDIEDEEEDEDEEDNEDSDDHGGGEVYEVKTKTRSLYHIIEGILIVLHIQSSTPASPPIDEAGEEQDPLSVNGNGKDGAGKAQASAEVADQCPRQNLSGVGVTPSEHMELIALTGWIKDKCAMSSATPESASISSTKSECRQLTGLTTQKLPLKTPRIAVSELNAGGSMSAHISGLEKFVRTRKRRQWTAEAYSAQEGREDTTTDVVAARHCLSHGVAS</sequence>
<feature type="compositionally biased region" description="Acidic residues" evidence="1">
    <location>
        <begin position="7"/>
        <end position="24"/>
    </location>
</feature>
<name>A0A178BS19_9EURO</name>
<accession>A0A178BS19</accession>
<comment type="caution">
    <text evidence="2">The sequence shown here is derived from an EMBL/GenBank/DDBJ whole genome shotgun (WGS) entry which is preliminary data.</text>
</comment>
<evidence type="ECO:0000313" key="2">
    <source>
        <dbReference type="EMBL" id="OAL19732.1"/>
    </source>
</evidence>
<organism evidence="2 3">
    <name type="scientific">Fonsecaea nubica</name>
    <dbReference type="NCBI Taxonomy" id="856822"/>
    <lineage>
        <taxon>Eukaryota</taxon>
        <taxon>Fungi</taxon>
        <taxon>Dikarya</taxon>
        <taxon>Ascomycota</taxon>
        <taxon>Pezizomycotina</taxon>
        <taxon>Eurotiomycetes</taxon>
        <taxon>Chaetothyriomycetidae</taxon>
        <taxon>Chaetothyriales</taxon>
        <taxon>Herpotrichiellaceae</taxon>
        <taxon>Fonsecaea</taxon>
    </lineage>
</organism>
<evidence type="ECO:0000256" key="1">
    <source>
        <dbReference type="SAM" id="MobiDB-lite"/>
    </source>
</evidence>
<dbReference type="AlphaFoldDB" id="A0A178BS19"/>
<reference evidence="2 3" key="1">
    <citation type="submission" date="2016-03" db="EMBL/GenBank/DDBJ databases">
        <title>The draft genome sequence of Fonsecaea nubica causative agent of cutaneous subcutaneous infection in human host.</title>
        <authorList>
            <person name="Costa F."/>
            <person name="Sybren D.H."/>
            <person name="Raittz R.T."/>
            <person name="Weiss V.A."/>
            <person name="Leao A.C."/>
            <person name="Gomes R."/>
            <person name="De Souza E.M."/>
            <person name="Pedrosa F.O."/>
            <person name="Steffens M.B."/>
            <person name="Bombassaro A."/>
            <person name="Tadra-Sfeir M.Z."/>
            <person name="Moreno L.F."/>
            <person name="Najafzadeh M.J."/>
            <person name="Felipe M.S."/>
            <person name="Teixeira M."/>
            <person name="Sun J."/>
            <person name="Xi L."/>
            <person name="Castro M.A."/>
            <person name="Vicente V.A."/>
        </authorList>
    </citation>
    <scope>NUCLEOTIDE SEQUENCE [LARGE SCALE GENOMIC DNA]</scope>
    <source>
        <strain evidence="2 3">CBS 269.64</strain>
    </source>
</reference>
<gene>
    <name evidence="2" type="ORF">AYO20_11586</name>
</gene>
<evidence type="ECO:0000313" key="3">
    <source>
        <dbReference type="Proteomes" id="UP000185904"/>
    </source>
</evidence>
<dbReference type="Proteomes" id="UP000185904">
    <property type="component" value="Unassembled WGS sequence"/>
</dbReference>
<proteinExistence type="predicted"/>